<dbReference type="PROSITE" id="PS51257">
    <property type="entry name" value="PROKAR_LIPOPROTEIN"/>
    <property type="match status" value="1"/>
</dbReference>
<evidence type="ECO:0000259" key="10">
    <source>
        <dbReference type="Pfam" id="PF25198"/>
    </source>
</evidence>
<evidence type="ECO:0000256" key="7">
    <source>
        <dbReference type="ARBA" id="ARBA00023288"/>
    </source>
</evidence>
<gene>
    <name evidence="11" type="ORF">ACFQ4B_28935</name>
</gene>
<dbReference type="Pfam" id="PF05504">
    <property type="entry name" value="Spore_GerAC"/>
    <property type="match status" value="1"/>
</dbReference>
<reference evidence="12" key="1">
    <citation type="journal article" date="2019" name="Int. J. Syst. Evol. Microbiol.">
        <title>The Global Catalogue of Microorganisms (GCM) 10K type strain sequencing project: providing services to taxonomists for standard genome sequencing and annotation.</title>
        <authorList>
            <consortium name="The Broad Institute Genomics Platform"/>
            <consortium name="The Broad Institute Genome Sequencing Center for Infectious Disease"/>
            <person name="Wu L."/>
            <person name="Ma J."/>
        </authorList>
    </citation>
    <scope>NUCLEOTIDE SEQUENCE [LARGE SCALE GENOMIC DNA]</scope>
    <source>
        <strain evidence="12">CCUG 53270</strain>
    </source>
</reference>
<feature type="domain" description="Spore germination protein N-terminal" evidence="10">
    <location>
        <begin position="22"/>
        <end position="198"/>
    </location>
</feature>
<keyword evidence="3" id="KW-0309">Germination</keyword>
<dbReference type="InterPro" id="IPR057336">
    <property type="entry name" value="GerAC_N"/>
</dbReference>
<evidence type="ECO:0000313" key="11">
    <source>
        <dbReference type="EMBL" id="MFD1224139.1"/>
    </source>
</evidence>
<evidence type="ECO:0000256" key="5">
    <source>
        <dbReference type="ARBA" id="ARBA00023136"/>
    </source>
</evidence>
<feature type="chain" id="PRO_5046754453" evidence="8">
    <location>
        <begin position="24"/>
        <end position="379"/>
    </location>
</feature>
<dbReference type="Proteomes" id="UP001597180">
    <property type="component" value="Unassembled WGS sequence"/>
</dbReference>
<dbReference type="InterPro" id="IPR008844">
    <property type="entry name" value="Spore_GerAC-like"/>
</dbReference>
<keyword evidence="4 8" id="KW-0732">Signal</keyword>
<comment type="subcellular location">
    <subcellularLocation>
        <location evidence="1">Membrane</location>
        <topology evidence="1">Lipid-anchor</topology>
    </subcellularLocation>
</comment>
<protein>
    <submittedName>
        <fullName evidence="11">Ger(X)C family spore germination protein</fullName>
    </submittedName>
</protein>
<dbReference type="NCBIfam" id="TIGR02887">
    <property type="entry name" value="spore_ger_x_C"/>
    <property type="match status" value="1"/>
</dbReference>
<sequence>MKRIPIMAALLVGMALITGCWDAQNVEKINYISAIGLDYEKPNYVVYAQLLEFSAIAKQESPESRGGTKTWVGKGIGESLNLAMNDLYNTAQQRMVWSHVTTIFIGEKALKQWPGGYVDALTRFREIRLTPWVFATKQPITEIMNAPAFFNLSPRDTISHSPAANYMQHSWILPIQYMTFLGDYNEPARTVILPILSINPDQWEKSEKPDPKLTWDGAFIMSGKKIKGALKHEDLKGLRWVIGNTVRSPLKVQENGKLLGVVSLEDPLVHIDVKQASGRPQYHLRISLQGNVVELFGDTPEKELVAAAKKMMENEIRFTYEKGIAIHADVLQLQYALYLQHYKDWKRMSEDQLALDKSSLDGIDIQLKLLHSGMLKEKK</sequence>
<evidence type="ECO:0000256" key="3">
    <source>
        <dbReference type="ARBA" id="ARBA00022544"/>
    </source>
</evidence>
<organism evidence="11 12">
    <name type="scientific">Paenibacillus vulneris</name>
    <dbReference type="NCBI Taxonomy" id="1133364"/>
    <lineage>
        <taxon>Bacteria</taxon>
        <taxon>Bacillati</taxon>
        <taxon>Bacillota</taxon>
        <taxon>Bacilli</taxon>
        <taxon>Bacillales</taxon>
        <taxon>Paenibacillaceae</taxon>
        <taxon>Paenibacillus</taxon>
    </lineage>
</organism>
<keyword evidence="7" id="KW-0449">Lipoprotein</keyword>
<evidence type="ECO:0000256" key="4">
    <source>
        <dbReference type="ARBA" id="ARBA00022729"/>
    </source>
</evidence>
<keyword evidence="5" id="KW-0472">Membrane</keyword>
<evidence type="ECO:0000256" key="8">
    <source>
        <dbReference type="SAM" id="SignalP"/>
    </source>
</evidence>
<feature type="signal peptide" evidence="8">
    <location>
        <begin position="1"/>
        <end position="23"/>
    </location>
</feature>
<comment type="similarity">
    <text evidence="2">Belongs to the GerABKC lipoprotein family.</text>
</comment>
<evidence type="ECO:0000256" key="1">
    <source>
        <dbReference type="ARBA" id="ARBA00004635"/>
    </source>
</evidence>
<keyword evidence="6" id="KW-0564">Palmitate</keyword>
<evidence type="ECO:0000256" key="6">
    <source>
        <dbReference type="ARBA" id="ARBA00023139"/>
    </source>
</evidence>
<accession>A0ABW3UV52</accession>
<dbReference type="PANTHER" id="PTHR35789">
    <property type="entry name" value="SPORE GERMINATION PROTEIN B3"/>
    <property type="match status" value="1"/>
</dbReference>
<dbReference type="PANTHER" id="PTHR35789:SF1">
    <property type="entry name" value="SPORE GERMINATION PROTEIN B3"/>
    <property type="match status" value="1"/>
</dbReference>
<keyword evidence="12" id="KW-1185">Reference proteome</keyword>
<evidence type="ECO:0000313" key="12">
    <source>
        <dbReference type="Proteomes" id="UP001597180"/>
    </source>
</evidence>
<comment type="caution">
    <text evidence="11">The sequence shown here is derived from an EMBL/GenBank/DDBJ whole genome shotgun (WGS) entry which is preliminary data.</text>
</comment>
<proteinExistence type="inferred from homology"/>
<dbReference type="Gene3D" id="3.30.300.210">
    <property type="entry name" value="Nutrient germinant receptor protein C, domain 3"/>
    <property type="match status" value="1"/>
</dbReference>
<name>A0ABW3UV52_9BACL</name>
<feature type="domain" description="Spore germination GerAC-like C-terminal" evidence="9">
    <location>
        <begin position="217"/>
        <end position="350"/>
    </location>
</feature>
<dbReference type="InterPro" id="IPR038501">
    <property type="entry name" value="Spore_GerAC_C_sf"/>
</dbReference>
<dbReference type="Pfam" id="PF25198">
    <property type="entry name" value="Spore_GerAC_N"/>
    <property type="match status" value="1"/>
</dbReference>
<dbReference type="RefSeq" id="WP_079914073.1">
    <property type="nucleotide sequence ID" value="NZ_BAABJG010000036.1"/>
</dbReference>
<evidence type="ECO:0000259" key="9">
    <source>
        <dbReference type="Pfam" id="PF05504"/>
    </source>
</evidence>
<evidence type="ECO:0000256" key="2">
    <source>
        <dbReference type="ARBA" id="ARBA00007886"/>
    </source>
</evidence>
<dbReference type="InterPro" id="IPR046953">
    <property type="entry name" value="Spore_GerAC-like_C"/>
</dbReference>
<dbReference type="EMBL" id="JBHTLU010000042">
    <property type="protein sequence ID" value="MFD1224139.1"/>
    <property type="molecule type" value="Genomic_DNA"/>
</dbReference>